<feature type="transmembrane region" description="Helical" evidence="1">
    <location>
        <begin position="360"/>
        <end position="391"/>
    </location>
</feature>
<protein>
    <recommendedName>
        <fullName evidence="4">Glycosyltransferase RgtA/B/C/D-like domain-containing protein</fullName>
    </recommendedName>
</protein>
<feature type="transmembrane region" description="Helical" evidence="1">
    <location>
        <begin position="504"/>
        <end position="524"/>
    </location>
</feature>
<comment type="caution">
    <text evidence="2">The sequence shown here is derived from an EMBL/GenBank/DDBJ whole genome shotgun (WGS) entry which is preliminary data.</text>
</comment>
<feature type="transmembrane region" description="Helical" evidence="1">
    <location>
        <begin position="159"/>
        <end position="185"/>
    </location>
</feature>
<keyword evidence="1" id="KW-0472">Membrane</keyword>
<feature type="transmembrane region" description="Helical" evidence="1">
    <location>
        <begin position="284"/>
        <end position="301"/>
    </location>
</feature>
<feature type="transmembrane region" description="Helical" evidence="1">
    <location>
        <begin position="403"/>
        <end position="424"/>
    </location>
</feature>
<accession>A0ABW9YZP3</accession>
<proteinExistence type="predicted"/>
<name>A0ABW9YZP3_9HYPH</name>
<feature type="transmembrane region" description="Helical" evidence="1">
    <location>
        <begin position="106"/>
        <end position="125"/>
    </location>
</feature>
<feature type="transmembrane region" description="Helical" evidence="1">
    <location>
        <begin position="205"/>
        <end position="226"/>
    </location>
</feature>
<feature type="transmembrane region" description="Helical" evidence="1">
    <location>
        <begin position="132"/>
        <end position="153"/>
    </location>
</feature>
<dbReference type="Proteomes" id="UP000818323">
    <property type="component" value="Unassembled WGS sequence"/>
</dbReference>
<feature type="transmembrane region" description="Helical" evidence="1">
    <location>
        <begin position="51"/>
        <end position="74"/>
    </location>
</feature>
<evidence type="ECO:0000313" key="2">
    <source>
        <dbReference type="EMBL" id="NBJ25710.1"/>
    </source>
</evidence>
<evidence type="ECO:0008006" key="4">
    <source>
        <dbReference type="Google" id="ProtNLM"/>
    </source>
</evidence>
<gene>
    <name evidence="2" type="ORF">GR303_15230</name>
</gene>
<evidence type="ECO:0000256" key="1">
    <source>
        <dbReference type="SAM" id="Phobius"/>
    </source>
</evidence>
<feature type="transmembrane region" description="Helical" evidence="1">
    <location>
        <begin position="12"/>
        <end position="31"/>
    </location>
</feature>
<feature type="transmembrane region" description="Helical" evidence="1">
    <location>
        <begin position="544"/>
        <end position="569"/>
    </location>
</feature>
<keyword evidence="1" id="KW-0812">Transmembrane</keyword>
<keyword evidence="3" id="KW-1185">Reference proteome</keyword>
<feature type="transmembrane region" description="Helical" evidence="1">
    <location>
        <begin position="307"/>
        <end position="324"/>
    </location>
</feature>
<reference evidence="2 3" key="1">
    <citation type="submission" date="2020-01" db="EMBL/GenBank/DDBJ databases">
        <title>Microvirga sp. nov., an arsenate reduction bacterium isolated from Tibet hotspring sediments.</title>
        <authorList>
            <person name="Yuan C.-G."/>
        </authorList>
    </citation>
    <scope>NUCLEOTIDE SEQUENCE [LARGE SCALE GENOMIC DNA]</scope>
    <source>
        <strain evidence="2 3">SYSU G3D203</strain>
    </source>
</reference>
<dbReference type="EMBL" id="JAAAXJ010000007">
    <property type="protein sequence ID" value="NBJ25710.1"/>
    <property type="molecule type" value="Genomic_DNA"/>
</dbReference>
<feature type="transmembrane region" description="Helical" evidence="1">
    <location>
        <begin position="478"/>
        <end position="497"/>
    </location>
</feature>
<dbReference type="RefSeq" id="WP_161723093.1">
    <property type="nucleotide sequence ID" value="NZ_JAAAXI010000006.1"/>
</dbReference>
<sequence length="709" mass="79048">MKHSANLNLNLSAINLGALVIVVGTALAALLKLPETKLIKPYWTSQQVWASLAAIQLLWYFVAAVSACFILRILTYFFRINFIFSLFAFAFLTIFALSGLSATLSVVAFLGAAFLLGAFASSLILEERNPPAAQLIAIGLAVYGIALSIAARFPINSRTFYSILCIFPLVFLAHTPTRAFCRTWIQGRATSLRTQKMEFSWRETLSDIGLVVLVTALGIHLLYTLLPERYHDALAVHLYIPSYILAHGRWSFDASTWVFAHMPLTVDFLYTMLFGLGGEEATRLFNFAVLILISSIMLRTMEPFTGRTVAIWTVVLFVTTPLTFIETAALFVENTLTLWITAAAAILMSAWRSINVRHSIPILILLAAAVSAKLHGVVAAFLVGSSLFAGLALKHQTPREWRAFALVVTLAGGAASIPYVHAWLDTGNPVFPFFNAIFHSPLWPSVNFVDPRYAGKFDWSLLWNTTFRSSSYLEAADGALGLGILLLFPVGMYALLIRHKPQDILAFVIGVGFLVIIASQSQYLRYFYPALPVVFFLLGRGMEYASTAVAGRFLVPIIVGIAVLFNLYLMPSAGWILWDTDFRAAFDQQARWNLETDQVPERLANKLINELAGPNARVFYTFDPFGALLEGTALSSSWYNTKYSTQISNIATGEQFRKLLDEMNVNYVVHRANLEIAYIRAMDEYLRQRARKIAQIGQVSVYEVRRRNK</sequence>
<feature type="transmembrane region" description="Helical" evidence="1">
    <location>
        <begin position="336"/>
        <end position="354"/>
    </location>
</feature>
<evidence type="ECO:0000313" key="3">
    <source>
        <dbReference type="Proteomes" id="UP000818323"/>
    </source>
</evidence>
<feature type="transmembrane region" description="Helical" evidence="1">
    <location>
        <begin position="257"/>
        <end position="277"/>
    </location>
</feature>
<feature type="transmembrane region" description="Helical" evidence="1">
    <location>
        <begin position="81"/>
        <end position="100"/>
    </location>
</feature>
<keyword evidence="1" id="KW-1133">Transmembrane helix</keyword>
<organism evidence="2 3">
    <name type="scientific">Microvirga arsenatis</name>
    <dbReference type="NCBI Taxonomy" id="2692265"/>
    <lineage>
        <taxon>Bacteria</taxon>
        <taxon>Pseudomonadati</taxon>
        <taxon>Pseudomonadota</taxon>
        <taxon>Alphaproteobacteria</taxon>
        <taxon>Hyphomicrobiales</taxon>
        <taxon>Methylobacteriaceae</taxon>
        <taxon>Microvirga</taxon>
    </lineage>
</organism>